<dbReference type="Pfam" id="PF00005">
    <property type="entry name" value="ABC_tran"/>
    <property type="match status" value="1"/>
</dbReference>
<dbReference type="PANTHER" id="PTHR43394">
    <property type="entry name" value="ATP-DEPENDENT PERMEASE MDL1, MITOCHONDRIAL"/>
    <property type="match status" value="1"/>
</dbReference>
<protein>
    <submittedName>
        <fullName evidence="13">ABC transporter ATP-binding protein/permease</fullName>
    </submittedName>
</protein>
<dbReference type="Pfam" id="PF00664">
    <property type="entry name" value="ABC_membrane"/>
    <property type="match status" value="1"/>
</dbReference>
<evidence type="ECO:0000313" key="13">
    <source>
        <dbReference type="EMBL" id="WUM18221.1"/>
    </source>
</evidence>
<dbReference type="GO" id="GO:0005886">
    <property type="term" value="C:plasma membrane"/>
    <property type="evidence" value="ECO:0007669"/>
    <property type="project" value="UniProtKB-SubCell"/>
</dbReference>
<keyword evidence="7 13" id="KW-0067">ATP-binding</keyword>
<feature type="transmembrane region" description="Helical" evidence="10">
    <location>
        <begin position="148"/>
        <end position="167"/>
    </location>
</feature>
<dbReference type="CDD" id="cd07346">
    <property type="entry name" value="ABC_6TM_exporters"/>
    <property type="match status" value="1"/>
</dbReference>
<evidence type="ECO:0000259" key="11">
    <source>
        <dbReference type="PROSITE" id="PS50893"/>
    </source>
</evidence>
<evidence type="ECO:0000256" key="9">
    <source>
        <dbReference type="ARBA" id="ARBA00023136"/>
    </source>
</evidence>
<dbReference type="SUPFAM" id="SSF90123">
    <property type="entry name" value="ABC transporter transmembrane region"/>
    <property type="match status" value="1"/>
</dbReference>
<dbReference type="InterPro" id="IPR039421">
    <property type="entry name" value="Type_1_exporter"/>
</dbReference>
<feature type="transmembrane region" description="Helical" evidence="10">
    <location>
        <begin position="264"/>
        <end position="280"/>
    </location>
</feature>
<feature type="domain" description="ABC transporter" evidence="11">
    <location>
        <begin position="355"/>
        <end position="589"/>
    </location>
</feature>
<dbReference type="SMART" id="SM00382">
    <property type="entry name" value="AAA"/>
    <property type="match status" value="1"/>
</dbReference>
<keyword evidence="2" id="KW-0813">Transport</keyword>
<dbReference type="Gene3D" id="3.40.50.300">
    <property type="entry name" value="P-loop containing nucleotide triphosphate hydrolases"/>
    <property type="match status" value="1"/>
</dbReference>
<feature type="transmembrane region" description="Helical" evidence="10">
    <location>
        <begin position="32"/>
        <end position="58"/>
    </location>
</feature>
<proteinExistence type="predicted"/>
<feature type="transmembrane region" description="Helical" evidence="10">
    <location>
        <begin position="70"/>
        <end position="95"/>
    </location>
</feature>
<dbReference type="InterPro" id="IPR036640">
    <property type="entry name" value="ABC1_TM_sf"/>
</dbReference>
<organism evidence="13 14">
    <name type="scientific">Williamsia herbipolensis</name>
    <dbReference type="NCBI Taxonomy" id="1603258"/>
    <lineage>
        <taxon>Bacteria</taxon>
        <taxon>Bacillati</taxon>
        <taxon>Actinomycetota</taxon>
        <taxon>Actinomycetes</taxon>
        <taxon>Mycobacteriales</taxon>
        <taxon>Nocardiaceae</taxon>
        <taxon>Williamsia</taxon>
    </lineage>
</organism>
<dbReference type="EMBL" id="CP108021">
    <property type="protein sequence ID" value="WUM18221.1"/>
    <property type="molecule type" value="Genomic_DNA"/>
</dbReference>
<comment type="subcellular location">
    <subcellularLocation>
        <location evidence="1">Cell membrane</location>
        <topology evidence="1">Multi-pass membrane protein</topology>
    </subcellularLocation>
</comment>
<dbReference type="GO" id="GO:0015421">
    <property type="term" value="F:ABC-type oligopeptide transporter activity"/>
    <property type="evidence" value="ECO:0007669"/>
    <property type="project" value="TreeGrafter"/>
</dbReference>
<gene>
    <name evidence="13" type="ORF">OG579_10630</name>
</gene>
<evidence type="ECO:0000256" key="7">
    <source>
        <dbReference type="ARBA" id="ARBA00022840"/>
    </source>
</evidence>
<accession>A0AAU4JWS6</accession>
<evidence type="ECO:0000256" key="5">
    <source>
        <dbReference type="ARBA" id="ARBA00022692"/>
    </source>
</evidence>
<dbReference type="SUPFAM" id="SSF52540">
    <property type="entry name" value="P-loop containing nucleoside triphosphate hydrolases"/>
    <property type="match status" value="1"/>
</dbReference>
<dbReference type="InterPro" id="IPR011527">
    <property type="entry name" value="ABC1_TM_dom"/>
</dbReference>
<reference evidence="13 14" key="1">
    <citation type="submission" date="2022-10" db="EMBL/GenBank/DDBJ databases">
        <title>The complete genomes of actinobacterial strains from the NBC collection.</title>
        <authorList>
            <person name="Joergensen T.S."/>
            <person name="Alvarez Arevalo M."/>
            <person name="Sterndorff E.B."/>
            <person name="Faurdal D."/>
            <person name="Vuksanovic O."/>
            <person name="Mourched A.-S."/>
            <person name="Charusanti P."/>
            <person name="Shaw S."/>
            <person name="Blin K."/>
            <person name="Weber T."/>
        </authorList>
    </citation>
    <scope>NUCLEOTIDE SEQUENCE [LARGE SCALE GENOMIC DNA]</scope>
    <source>
        <strain evidence="13 14">NBC_00319</strain>
    </source>
</reference>
<keyword evidence="5 10" id="KW-0812">Transmembrane</keyword>
<dbReference type="GO" id="GO:0005524">
    <property type="term" value="F:ATP binding"/>
    <property type="evidence" value="ECO:0007669"/>
    <property type="project" value="UniProtKB-KW"/>
</dbReference>
<evidence type="ECO:0000256" key="3">
    <source>
        <dbReference type="ARBA" id="ARBA00022475"/>
    </source>
</evidence>
<evidence type="ECO:0000256" key="10">
    <source>
        <dbReference type="SAM" id="Phobius"/>
    </source>
</evidence>
<dbReference type="PANTHER" id="PTHR43394:SF1">
    <property type="entry name" value="ATP-BINDING CASSETTE SUB-FAMILY B MEMBER 10, MITOCHONDRIAL"/>
    <property type="match status" value="1"/>
</dbReference>
<keyword evidence="3" id="KW-1003">Cell membrane</keyword>
<evidence type="ECO:0000313" key="14">
    <source>
        <dbReference type="Proteomes" id="UP001432128"/>
    </source>
</evidence>
<dbReference type="GO" id="GO:0016887">
    <property type="term" value="F:ATP hydrolysis activity"/>
    <property type="evidence" value="ECO:0007669"/>
    <property type="project" value="InterPro"/>
</dbReference>
<evidence type="ECO:0000259" key="12">
    <source>
        <dbReference type="PROSITE" id="PS50929"/>
    </source>
</evidence>
<dbReference type="KEGG" id="whr:OG579_10630"/>
<evidence type="ECO:0000256" key="4">
    <source>
        <dbReference type="ARBA" id="ARBA00022519"/>
    </source>
</evidence>
<keyword evidence="8 10" id="KW-1133">Transmembrane helix</keyword>
<name>A0AAU4JWS6_9NOCA</name>
<evidence type="ECO:0000256" key="2">
    <source>
        <dbReference type="ARBA" id="ARBA00022448"/>
    </source>
</evidence>
<evidence type="ECO:0000256" key="1">
    <source>
        <dbReference type="ARBA" id="ARBA00004651"/>
    </source>
</evidence>
<keyword evidence="14" id="KW-1185">Reference proteome</keyword>
<keyword evidence="9 10" id="KW-0472">Membrane</keyword>
<sequence length="598" mass="62532">MTIPDVAPILPVSRSRRTMAWMRADLARRPGTVVVTLLVGVIAAAAAVVPIYLLGVLVDRVRDDADAGEIWPLATAIGVAALVAGVGTGFSTYLVTKLGEVLLADLRESVLRRALTLPATTIDESGRGDLLSRVGADVGAIGKAVSQVLPTVINGAFLGVLSLVGMLGLDWRLGLVGALALPAYVVAVRWYLPRSAPMYRDERVAIAARGQVMVESLQGLPTIDAYERHDHHVDAISTASARARDISIAVFAQFTRFSGRINRAEFIGLAAILIVGFALVREGEVTVGAVTAAALLFQRLFNPVGTVMFSFDEVQAAGASLSRLVGILDITTGPETTPGPDNPETTSSTPVGAEVEVRDVHHAYHPDRPVLRGVSLRIPEGTRTALVGSTGAGKTTLAAVIAGMLTPGAGSALIGGVAVTDIDPDRLRDHVATVTQEVHVFAGPLIDDLRLAAPEATRERVLAALGAVGARDWVDALPDGVDTRVGEGGLALTAAQAQHIALARLVLRDPRVVVLDEATAEAGSASARSLEDAALAATDGRTTLVVAHRLTQAATADAIAVMEHGQIVQFGSHTELLADDAGRYAQLWRAWETDGTGR</sequence>
<dbReference type="Proteomes" id="UP001432128">
    <property type="component" value="Chromosome"/>
</dbReference>
<dbReference type="InterPro" id="IPR003439">
    <property type="entry name" value="ABC_transporter-like_ATP-bd"/>
</dbReference>
<feature type="domain" description="ABC transmembrane type-1" evidence="12">
    <location>
        <begin position="34"/>
        <end position="316"/>
    </location>
</feature>
<dbReference type="Gene3D" id="1.20.1560.10">
    <property type="entry name" value="ABC transporter type 1, transmembrane domain"/>
    <property type="match status" value="1"/>
</dbReference>
<dbReference type="AlphaFoldDB" id="A0AAU4JWS6"/>
<dbReference type="FunFam" id="3.40.50.300:FF:001001">
    <property type="entry name" value="Multidrug ABC transporter ATP-binding protein"/>
    <property type="match status" value="1"/>
</dbReference>
<keyword evidence="4" id="KW-0997">Cell inner membrane</keyword>
<evidence type="ECO:0000256" key="8">
    <source>
        <dbReference type="ARBA" id="ARBA00022989"/>
    </source>
</evidence>
<evidence type="ECO:0000256" key="6">
    <source>
        <dbReference type="ARBA" id="ARBA00022741"/>
    </source>
</evidence>
<dbReference type="RefSeq" id="WP_328855911.1">
    <property type="nucleotide sequence ID" value="NZ_CP108021.1"/>
</dbReference>
<dbReference type="PROSITE" id="PS50893">
    <property type="entry name" value="ABC_TRANSPORTER_2"/>
    <property type="match status" value="1"/>
</dbReference>
<dbReference type="PROSITE" id="PS50929">
    <property type="entry name" value="ABC_TM1F"/>
    <property type="match status" value="1"/>
</dbReference>
<keyword evidence="6" id="KW-0547">Nucleotide-binding</keyword>
<dbReference type="InterPro" id="IPR027417">
    <property type="entry name" value="P-loop_NTPase"/>
</dbReference>
<dbReference type="InterPro" id="IPR003593">
    <property type="entry name" value="AAA+_ATPase"/>
</dbReference>
<feature type="transmembrane region" description="Helical" evidence="10">
    <location>
        <begin position="173"/>
        <end position="192"/>
    </location>
</feature>